<proteinExistence type="predicted"/>
<protein>
    <submittedName>
        <fullName evidence="1">Uncharacterized protein</fullName>
    </submittedName>
</protein>
<organism evidence="1">
    <name type="scientific">Rhizophora mucronata</name>
    <name type="common">Asiatic mangrove</name>
    <dbReference type="NCBI Taxonomy" id="61149"/>
    <lineage>
        <taxon>Eukaryota</taxon>
        <taxon>Viridiplantae</taxon>
        <taxon>Streptophyta</taxon>
        <taxon>Embryophyta</taxon>
        <taxon>Tracheophyta</taxon>
        <taxon>Spermatophyta</taxon>
        <taxon>Magnoliopsida</taxon>
        <taxon>eudicotyledons</taxon>
        <taxon>Gunneridae</taxon>
        <taxon>Pentapetalae</taxon>
        <taxon>rosids</taxon>
        <taxon>fabids</taxon>
        <taxon>Malpighiales</taxon>
        <taxon>Rhizophoraceae</taxon>
        <taxon>Rhizophora</taxon>
    </lineage>
</organism>
<accession>A0A2P2PI54</accession>
<reference evidence="1" key="1">
    <citation type="submission" date="2018-02" db="EMBL/GenBank/DDBJ databases">
        <title>Rhizophora mucronata_Transcriptome.</title>
        <authorList>
            <person name="Meera S.P."/>
            <person name="Sreeshan A."/>
            <person name="Augustine A."/>
        </authorList>
    </citation>
    <scope>NUCLEOTIDE SEQUENCE</scope>
    <source>
        <tissue evidence="1">Leaf</tissue>
    </source>
</reference>
<sequence length="27" mass="3110">MTGFFLFHVPCGKQQIMSINKVVIKKD</sequence>
<dbReference type="EMBL" id="GGEC01073970">
    <property type="protein sequence ID" value="MBX54454.1"/>
    <property type="molecule type" value="Transcribed_RNA"/>
</dbReference>
<evidence type="ECO:0000313" key="1">
    <source>
        <dbReference type="EMBL" id="MBX54454.1"/>
    </source>
</evidence>
<name>A0A2P2PI54_RHIMU</name>
<dbReference type="AlphaFoldDB" id="A0A2P2PI54"/>